<proteinExistence type="predicted"/>
<feature type="compositionally biased region" description="Low complexity" evidence="1">
    <location>
        <begin position="83"/>
        <end position="93"/>
    </location>
</feature>
<sequence>MVELISDDTRPYLSLDVSTSLTVFEEARVWRCAYISSRNLVLQTRSAQGFYAQIYRMGSAHGEKARYVQKELQRQRSQRHNRTATASPAAATAATSAAAAKRMGVSVGDGARDGRSRAVLSRQQRCRRSRWPLLARARWCVLLSRRGSRPSPNHRARAPTTRYVLIAALLLLLTICTHIHTEERHCDECSLFRSLRARRHSLRIYIYAALRRARPWLFSPIRSCLSQREAGGTRVRRLRDDKPTARAEIAAIQLPSDGQHHDAYTPNCVSMYSTPTTTTNHHHHHLPVHHPHHPQHHQAGGAASTLPLGVSVGAGGGIIPTKPQGASNSNDDLYTASSAGSPGSAVGAGNYHAGYAAATGAGWAAPPPPPPTNHHYNNYQGYYAHHQNPTTATAVAVAAAAAASQNPYMSPAPPPTMVLYHPPAVFTSTINQNQIHLHLSEDSLAQSQLGGGGGLGVNHPYKLEIGVMGSEDQNDQQRNNSADVVWRPY</sequence>
<dbReference type="Proteomes" id="UP000479190">
    <property type="component" value="Unassembled WGS sequence"/>
</dbReference>
<protein>
    <submittedName>
        <fullName evidence="2">Uncharacterized protein</fullName>
    </submittedName>
</protein>
<name>A0A6H5IHM0_9HYME</name>
<gene>
    <name evidence="2" type="ORF">TBRA_LOCUS8823</name>
</gene>
<organism evidence="2 3">
    <name type="scientific">Trichogramma brassicae</name>
    <dbReference type="NCBI Taxonomy" id="86971"/>
    <lineage>
        <taxon>Eukaryota</taxon>
        <taxon>Metazoa</taxon>
        <taxon>Ecdysozoa</taxon>
        <taxon>Arthropoda</taxon>
        <taxon>Hexapoda</taxon>
        <taxon>Insecta</taxon>
        <taxon>Pterygota</taxon>
        <taxon>Neoptera</taxon>
        <taxon>Endopterygota</taxon>
        <taxon>Hymenoptera</taxon>
        <taxon>Apocrita</taxon>
        <taxon>Proctotrupomorpha</taxon>
        <taxon>Chalcidoidea</taxon>
        <taxon>Trichogrammatidae</taxon>
        <taxon>Trichogramma</taxon>
    </lineage>
</organism>
<feature type="region of interest" description="Disordered" evidence="1">
    <location>
        <begin position="73"/>
        <end position="93"/>
    </location>
</feature>
<feature type="compositionally biased region" description="Basic residues" evidence="1">
    <location>
        <begin position="280"/>
        <end position="296"/>
    </location>
</feature>
<keyword evidence="3" id="KW-1185">Reference proteome</keyword>
<dbReference type="AlphaFoldDB" id="A0A6H5IHM0"/>
<feature type="region of interest" description="Disordered" evidence="1">
    <location>
        <begin position="276"/>
        <end position="305"/>
    </location>
</feature>
<evidence type="ECO:0000313" key="2">
    <source>
        <dbReference type="EMBL" id="CAB0036985.1"/>
    </source>
</evidence>
<dbReference type="EMBL" id="CADCXV010000840">
    <property type="protein sequence ID" value="CAB0036985.1"/>
    <property type="molecule type" value="Genomic_DNA"/>
</dbReference>
<feature type="region of interest" description="Disordered" evidence="1">
    <location>
        <begin position="469"/>
        <end position="489"/>
    </location>
</feature>
<accession>A0A6H5IHM0</accession>
<dbReference type="OrthoDB" id="10029800at2759"/>
<evidence type="ECO:0000313" key="3">
    <source>
        <dbReference type="Proteomes" id="UP000479190"/>
    </source>
</evidence>
<reference evidence="2 3" key="1">
    <citation type="submission" date="2020-02" db="EMBL/GenBank/DDBJ databases">
        <authorList>
            <person name="Ferguson B K."/>
        </authorList>
    </citation>
    <scope>NUCLEOTIDE SEQUENCE [LARGE SCALE GENOMIC DNA]</scope>
</reference>
<evidence type="ECO:0000256" key="1">
    <source>
        <dbReference type="SAM" id="MobiDB-lite"/>
    </source>
</evidence>